<dbReference type="Pfam" id="PF24896">
    <property type="entry name" value="Receiver_CRE1"/>
    <property type="match status" value="1"/>
</dbReference>
<name>A0A9D3U542_9ROSI</name>
<evidence type="ECO:0000313" key="3">
    <source>
        <dbReference type="Proteomes" id="UP000828251"/>
    </source>
</evidence>
<dbReference type="InterPro" id="IPR056839">
    <property type="entry name" value="Receiver_AHK4/CRE1_1st"/>
</dbReference>
<comment type="caution">
    <text evidence="2">The sequence shown here is derived from an EMBL/GenBank/DDBJ whole genome shotgun (WGS) entry which is preliminary data.</text>
</comment>
<accession>A0A9D3U542</accession>
<proteinExistence type="predicted"/>
<gene>
    <name evidence="2" type="ORF">J1N35_046049</name>
</gene>
<sequence>MDSGLEVVVIDRKPVKAAVTRYHLKRLGMLVEFASSVKIVVSVCRKMFLNMEVKSNWI</sequence>
<feature type="domain" description="AHK4/CRE1/WOL first receiver" evidence="1">
    <location>
        <begin position="4"/>
        <end position="46"/>
    </location>
</feature>
<dbReference type="EMBL" id="JAIQCV010000125">
    <property type="protein sequence ID" value="KAH1030134.1"/>
    <property type="molecule type" value="Genomic_DNA"/>
</dbReference>
<evidence type="ECO:0000313" key="2">
    <source>
        <dbReference type="EMBL" id="KAH1030134.1"/>
    </source>
</evidence>
<reference evidence="2 3" key="1">
    <citation type="journal article" date="2021" name="Plant Biotechnol. J.">
        <title>Multi-omics assisted identification of the key and species-specific regulatory components of drought-tolerant mechanisms in Gossypium stocksii.</title>
        <authorList>
            <person name="Yu D."/>
            <person name="Ke L."/>
            <person name="Zhang D."/>
            <person name="Wu Y."/>
            <person name="Sun Y."/>
            <person name="Mei J."/>
            <person name="Sun J."/>
            <person name="Sun Y."/>
        </authorList>
    </citation>
    <scope>NUCLEOTIDE SEQUENCE [LARGE SCALE GENOMIC DNA]</scope>
    <source>
        <strain evidence="3">cv. E1</strain>
        <tissue evidence="2">Leaf</tissue>
    </source>
</reference>
<evidence type="ECO:0000259" key="1">
    <source>
        <dbReference type="Pfam" id="PF24896"/>
    </source>
</evidence>
<dbReference type="AlphaFoldDB" id="A0A9D3U542"/>
<protein>
    <recommendedName>
        <fullName evidence="1">AHK4/CRE1/WOL first receiver domain-containing protein</fullName>
    </recommendedName>
</protein>
<organism evidence="2 3">
    <name type="scientific">Gossypium stocksii</name>
    <dbReference type="NCBI Taxonomy" id="47602"/>
    <lineage>
        <taxon>Eukaryota</taxon>
        <taxon>Viridiplantae</taxon>
        <taxon>Streptophyta</taxon>
        <taxon>Embryophyta</taxon>
        <taxon>Tracheophyta</taxon>
        <taxon>Spermatophyta</taxon>
        <taxon>Magnoliopsida</taxon>
        <taxon>eudicotyledons</taxon>
        <taxon>Gunneridae</taxon>
        <taxon>Pentapetalae</taxon>
        <taxon>rosids</taxon>
        <taxon>malvids</taxon>
        <taxon>Malvales</taxon>
        <taxon>Malvaceae</taxon>
        <taxon>Malvoideae</taxon>
        <taxon>Gossypium</taxon>
    </lineage>
</organism>
<dbReference type="Proteomes" id="UP000828251">
    <property type="component" value="Unassembled WGS sequence"/>
</dbReference>
<keyword evidence="3" id="KW-1185">Reference proteome</keyword>
<dbReference type="OrthoDB" id="1743285at2759"/>